<comment type="similarity">
    <text evidence="1">Belongs to the short-chain dehydrogenases/reductases (SDR) family.</text>
</comment>
<dbReference type="EMBL" id="JAGPXD010000001">
    <property type="protein sequence ID" value="KAH7374750.1"/>
    <property type="molecule type" value="Genomic_DNA"/>
</dbReference>
<keyword evidence="3" id="KW-0560">Oxidoreductase</keyword>
<protein>
    <submittedName>
        <fullName evidence="4">Uncharacterized protein</fullName>
    </submittedName>
</protein>
<proteinExistence type="inferred from homology"/>
<dbReference type="InterPro" id="IPR036291">
    <property type="entry name" value="NAD(P)-bd_dom_sf"/>
</dbReference>
<keyword evidence="5" id="KW-1185">Reference proteome</keyword>
<accession>A0A8K0X9A4</accession>
<dbReference type="GO" id="GO:0016491">
    <property type="term" value="F:oxidoreductase activity"/>
    <property type="evidence" value="ECO:0007669"/>
    <property type="project" value="UniProtKB-KW"/>
</dbReference>
<evidence type="ECO:0000313" key="5">
    <source>
        <dbReference type="Proteomes" id="UP000813385"/>
    </source>
</evidence>
<reference evidence="4" key="1">
    <citation type="journal article" date="2021" name="Nat. Commun.">
        <title>Genetic determinants of endophytism in the Arabidopsis root mycobiome.</title>
        <authorList>
            <person name="Mesny F."/>
            <person name="Miyauchi S."/>
            <person name="Thiergart T."/>
            <person name="Pickel B."/>
            <person name="Atanasova L."/>
            <person name="Karlsson M."/>
            <person name="Huettel B."/>
            <person name="Barry K.W."/>
            <person name="Haridas S."/>
            <person name="Chen C."/>
            <person name="Bauer D."/>
            <person name="Andreopoulos W."/>
            <person name="Pangilinan J."/>
            <person name="LaButti K."/>
            <person name="Riley R."/>
            <person name="Lipzen A."/>
            <person name="Clum A."/>
            <person name="Drula E."/>
            <person name="Henrissat B."/>
            <person name="Kohler A."/>
            <person name="Grigoriev I.V."/>
            <person name="Martin F.M."/>
            <person name="Hacquard S."/>
        </authorList>
    </citation>
    <scope>NUCLEOTIDE SEQUENCE</scope>
    <source>
        <strain evidence="4">MPI-CAGE-AT-0016</strain>
    </source>
</reference>
<comment type="caution">
    <text evidence="4">The sequence shown here is derived from an EMBL/GenBank/DDBJ whole genome shotgun (WGS) entry which is preliminary data.</text>
</comment>
<dbReference type="PANTHER" id="PTHR24320:SF252">
    <property type="entry name" value="DEHYDROGENASE_REDUCTASE FAMILY PROTEIN, PUTATIVE (AFU_ORTHOLOGUE AFUA_3G08550)-RELATED"/>
    <property type="match status" value="1"/>
</dbReference>
<dbReference type="AlphaFoldDB" id="A0A8K0X9A4"/>
<dbReference type="OrthoDB" id="542013at2759"/>
<evidence type="ECO:0000256" key="2">
    <source>
        <dbReference type="ARBA" id="ARBA00022857"/>
    </source>
</evidence>
<sequence>MAPSPDLSSVNFHNQTAIVTGTTNGLGLSVSEELVKRNIGTLIMGVRNVDKGEQVKADLLSLCPANQKPIIHVVPLQLGDFNSVVAFAEKVRNITLTLDILLLNAGLGGYDFRTTESGHESIMQINVYSNALLALELLPLLKQTALAKGTPSRLTWVGSFVQMDHTLAKKPLSPDEPIIAQFDDPKRFNASRYQDSKLMSTMIVRQLAQRVDRSLVIFNEVSPGPVLTNFASSYPAYFRVGIAILGCIMSKTKSLAEGVNKYIHAVGVAGEETHGEYISDYVVAPRAEFVDTEVGKRLEEKFVEEVMEECKRADPKLAGLDSLQEPLGIRLG</sequence>
<name>A0A8K0X9A4_9PEZI</name>
<evidence type="ECO:0000256" key="1">
    <source>
        <dbReference type="ARBA" id="ARBA00006484"/>
    </source>
</evidence>
<organism evidence="4 5">
    <name type="scientific">Plectosphaerella cucumerina</name>
    <dbReference type="NCBI Taxonomy" id="40658"/>
    <lineage>
        <taxon>Eukaryota</taxon>
        <taxon>Fungi</taxon>
        <taxon>Dikarya</taxon>
        <taxon>Ascomycota</taxon>
        <taxon>Pezizomycotina</taxon>
        <taxon>Sordariomycetes</taxon>
        <taxon>Hypocreomycetidae</taxon>
        <taxon>Glomerellales</taxon>
        <taxon>Plectosphaerellaceae</taxon>
        <taxon>Plectosphaerella</taxon>
    </lineage>
</organism>
<evidence type="ECO:0000313" key="4">
    <source>
        <dbReference type="EMBL" id="KAH7374750.1"/>
    </source>
</evidence>
<evidence type="ECO:0000256" key="3">
    <source>
        <dbReference type="ARBA" id="ARBA00023002"/>
    </source>
</evidence>
<gene>
    <name evidence="4" type="ORF">B0T11DRAFT_334274</name>
</gene>
<dbReference type="InterPro" id="IPR002347">
    <property type="entry name" value="SDR_fam"/>
</dbReference>
<dbReference type="SUPFAM" id="SSF51735">
    <property type="entry name" value="NAD(P)-binding Rossmann-fold domains"/>
    <property type="match status" value="1"/>
</dbReference>
<dbReference type="Pfam" id="PF00106">
    <property type="entry name" value="adh_short"/>
    <property type="match status" value="1"/>
</dbReference>
<dbReference type="Gene3D" id="3.40.50.720">
    <property type="entry name" value="NAD(P)-binding Rossmann-like Domain"/>
    <property type="match status" value="1"/>
</dbReference>
<dbReference type="PRINTS" id="PR00081">
    <property type="entry name" value="GDHRDH"/>
</dbReference>
<dbReference type="Proteomes" id="UP000813385">
    <property type="component" value="Unassembled WGS sequence"/>
</dbReference>
<dbReference type="PANTHER" id="PTHR24320">
    <property type="entry name" value="RETINOL DEHYDROGENASE"/>
    <property type="match status" value="1"/>
</dbReference>
<keyword evidence="2" id="KW-0521">NADP</keyword>